<dbReference type="EMBL" id="UOEH01000671">
    <property type="protein sequence ID" value="VAW08547.1"/>
    <property type="molecule type" value="Genomic_DNA"/>
</dbReference>
<evidence type="ECO:0008006" key="2">
    <source>
        <dbReference type="Google" id="ProtNLM"/>
    </source>
</evidence>
<evidence type="ECO:0000313" key="1">
    <source>
        <dbReference type="EMBL" id="VAW08547.1"/>
    </source>
</evidence>
<accession>A0A3B0T5C2</accession>
<organism evidence="1">
    <name type="scientific">hydrothermal vent metagenome</name>
    <dbReference type="NCBI Taxonomy" id="652676"/>
    <lineage>
        <taxon>unclassified sequences</taxon>
        <taxon>metagenomes</taxon>
        <taxon>ecological metagenomes</taxon>
    </lineage>
</organism>
<dbReference type="AlphaFoldDB" id="A0A3B0T5C2"/>
<reference evidence="1" key="1">
    <citation type="submission" date="2018-06" db="EMBL/GenBank/DDBJ databases">
        <authorList>
            <person name="Zhirakovskaya E."/>
        </authorList>
    </citation>
    <scope>NUCLEOTIDE SEQUENCE</scope>
</reference>
<gene>
    <name evidence="1" type="ORF">MNBD_ALPHA05-2206</name>
</gene>
<name>A0A3B0T5C2_9ZZZZ</name>
<proteinExistence type="predicted"/>
<sequence length="333" mass="36033">MTPIAPAQGAYRPKLLVTVDTEEQFDWSAFRPDTHRICPTADIDRFQSVCAEAGAKPLYLLTYPLLKNQNTTDYFRNLKDGSSKDGGAADCGLHLHQWVTPPGANFSGAYFSFQNNLPRDVYRAKLEVLANAYEAAFGARARAHRAGRYGVAAPDYGLLGAVGVKFDFSPSTGFDFTIAGGPDFSRLSNRPFTIDASGRQVFVTPVSGARALRRSRVFLSQEASAPGFVNAASKPSRHTVPMRLSPEGARLSDLKALTNRLVADKIPVITFTLHSTSLSIGANPYAKDAAAVADILDTTRRYLAWFRGSIGGDIIALGDLAALYEAPEQNPRA</sequence>
<protein>
    <recommendedName>
        <fullName evidence="2">Glycosyltransferase</fullName>
    </recommendedName>
</protein>